<name>A0ABP7G0S3_9MICO</name>
<dbReference type="SMART" id="SM00507">
    <property type="entry name" value="HNHc"/>
    <property type="match status" value="1"/>
</dbReference>
<feature type="compositionally biased region" description="Basic and acidic residues" evidence="1">
    <location>
        <begin position="315"/>
        <end position="330"/>
    </location>
</feature>
<dbReference type="RefSeq" id="WP_344757330.1">
    <property type="nucleotide sequence ID" value="NZ_BAABAE010000004.1"/>
</dbReference>
<dbReference type="EMBL" id="BAABAE010000004">
    <property type="protein sequence ID" value="GAA3748786.1"/>
    <property type="molecule type" value="Genomic_DNA"/>
</dbReference>
<feature type="region of interest" description="Disordered" evidence="1">
    <location>
        <begin position="311"/>
        <end position="360"/>
    </location>
</feature>
<comment type="caution">
    <text evidence="3">The sequence shown here is derived from an EMBL/GenBank/DDBJ whole genome shotgun (WGS) entry which is preliminary data.</text>
</comment>
<feature type="compositionally biased region" description="Basic and acidic residues" evidence="1">
    <location>
        <begin position="529"/>
        <end position="557"/>
    </location>
</feature>
<feature type="domain" description="HNH nuclease" evidence="2">
    <location>
        <begin position="434"/>
        <end position="487"/>
    </location>
</feature>
<dbReference type="Proteomes" id="UP001501004">
    <property type="component" value="Unassembled WGS sequence"/>
</dbReference>
<evidence type="ECO:0000256" key="1">
    <source>
        <dbReference type="SAM" id="MobiDB-lite"/>
    </source>
</evidence>
<evidence type="ECO:0000259" key="2">
    <source>
        <dbReference type="SMART" id="SM00507"/>
    </source>
</evidence>
<dbReference type="Pfam" id="PF02720">
    <property type="entry name" value="DUF222"/>
    <property type="match status" value="1"/>
</dbReference>
<gene>
    <name evidence="3" type="ORF">GCM10022239_25190</name>
</gene>
<dbReference type="InterPro" id="IPR003615">
    <property type="entry name" value="HNH_nuc"/>
</dbReference>
<accession>A0ABP7G0S3</accession>
<keyword evidence="4" id="KW-1185">Reference proteome</keyword>
<organism evidence="3 4">
    <name type="scientific">Leifsonella bigeumensis</name>
    <dbReference type="NCBI Taxonomy" id="433643"/>
    <lineage>
        <taxon>Bacteria</taxon>
        <taxon>Bacillati</taxon>
        <taxon>Actinomycetota</taxon>
        <taxon>Actinomycetes</taxon>
        <taxon>Micrococcales</taxon>
        <taxon>Microbacteriaceae</taxon>
        <taxon>Leifsonella</taxon>
    </lineage>
</organism>
<dbReference type="InterPro" id="IPR003870">
    <property type="entry name" value="DUF222"/>
</dbReference>
<feature type="region of interest" description="Disordered" evidence="1">
    <location>
        <begin position="508"/>
        <end position="557"/>
    </location>
</feature>
<reference evidence="4" key="1">
    <citation type="journal article" date="2019" name="Int. J. Syst. Evol. Microbiol.">
        <title>The Global Catalogue of Microorganisms (GCM) 10K type strain sequencing project: providing services to taxonomists for standard genome sequencing and annotation.</title>
        <authorList>
            <consortium name="The Broad Institute Genomics Platform"/>
            <consortium name="The Broad Institute Genome Sequencing Center for Infectious Disease"/>
            <person name="Wu L."/>
            <person name="Ma J."/>
        </authorList>
    </citation>
    <scope>NUCLEOTIDE SEQUENCE [LARGE SCALE GENOMIC DNA]</scope>
    <source>
        <strain evidence="4">JCM 16949</strain>
    </source>
</reference>
<proteinExistence type="predicted"/>
<evidence type="ECO:0000313" key="3">
    <source>
        <dbReference type="EMBL" id="GAA3748786.1"/>
    </source>
</evidence>
<feature type="compositionally biased region" description="Low complexity" evidence="1">
    <location>
        <begin position="331"/>
        <end position="351"/>
    </location>
</feature>
<evidence type="ECO:0000313" key="4">
    <source>
        <dbReference type="Proteomes" id="UP001501004"/>
    </source>
</evidence>
<protein>
    <recommendedName>
        <fullName evidence="2">HNH nuclease domain-containing protein</fullName>
    </recommendedName>
</protein>
<sequence>MRSSETIFATALSAAKIAAAEIPDTVTAVRALDDLGLLAIQRDLSELRRVVDARSSLVAGEIAFRSRRELGYTGLAQKEGFQTAEKLIQHTTGSTRREATTLVTAGVLVHDAVSLEAADPVTGEIPEGFTVREPWLGGVGSAVAAGVLTVEAATAIRNGLGEPSPAGTDGGVTIEQLADAVRVLVKEATGDSPSGRGGLHADLLFQRARQLRDELDEAGITTRERVIYEQRSFRRVRRPNGCSRFILDGDLETSAWLDDVYDKLTSPRRGGPRFIDPADHAWAEQIATDPRTTDQYLHDAMIGLLRQGVDSDLAGDAHGDREARKGRGESTEAAGSDTADTETAGTGTTDATLHRVRPHASRIVGSRVPAVRVLVTEENLRTRTGHGRIEGTDTSVSIETVERIICTSGTVPIVFGKDGNVLDLGREQRLFSARQKSALAARDGGCLWTNCDRPASWTEAHHINHWARDHGRTDLADGVLLCRHHHLLLHNNHWEIERRSNSYWLIPPPDIDPEQTPRPLTSTSAALRDLQRQRTRGHDSANHREHDPDRGRERRHA</sequence>